<evidence type="ECO:0000256" key="1">
    <source>
        <dbReference type="SAM" id="MobiDB-lite"/>
    </source>
</evidence>
<evidence type="ECO:0000313" key="3">
    <source>
        <dbReference type="Proteomes" id="UP000015104"/>
    </source>
</evidence>
<dbReference type="EMBL" id="CAEY01000695">
    <property type="status" value="NOT_ANNOTATED_CDS"/>
    <property type="molecule type" value="Genomic_DNA"/>
</dbReference>
<sequence>MVEFGERAIVRPASEPAKAACQSAEPPQDARRIQLTRRKVATKSPRKPAKRKFLPLRTAFNKIEGSFIKREGFLNDEMRVKMDHVNPDDLIKP</sequence>
<feature type="compositionally biased region" description="Basic residues" evidence="1">
    <location>
        <begin position="34"/>
        <end position="49"/>
    </location>
</feature>
<organism evidence="2 3">
    <name type="scientific">Tetranychus urticae</name>
    <name type="common">Two-spotted spider mite</name>
    <dbReference type="NCBI Taxonomy" id="32264"/>
    <lineage>
        <taxon>Eukaryota</taxon>
        <taxon>Metazoa</taxon>
        <taxon>Ecdysozoa</taxon>
        <taxon>Arthropoda</taxon>
        <taxon>Chelicerata</taxon>
        <taxon>Arachnida</taxon>
        <taxon>Acari</taxon>
        <taxon>Acariformes</taxon>
        <taxon>Trombidiformes</taxon>
        <taxon>Prostigmata</taxon>
        <taxon>Eleutherengona</taxon>
        <taxon>Raphignathae</taxon>
        <taxon>Tetranychoidea</taxon>
        <taxon>Tetranychidae</taxon>
        <taxon>Tetranychus</taxon>
    </lineage>
</organism>
<accession>T1KXG8</accession>
<proteinExistence type="predicted"/>
<feature type="region of interest" description="Disordered" evidence="1">
    <location>
        <begin position="13"/>
        <end position="49"/>
    </location>
</feature>
<name>T1KXG8_TETUR</name>
<dbReference type="AlphaFoldDB" id="T1KXG8"/>
<reference evidence="2" key="2">
    <citation type="submission" date="2015-06" db="UniProtKB">
        <authorList>
            <consortium name="EnsemblMetazoa"/>
        </authorList>
    </citation>
    <scope>IDENTIFICATION</scope>
</reference>
<dbReference type="Proteomes" id="UP000015104">
    <property type="component" value="Unassembled WGS sequence"/>
</dbReference>
<dbReference type="HOGENOM" id="CLU_2402517_0_0_1"/>
<protein>
    <submittedName>
        <fullName evidence="2">Uncharacterized protein</fullName>
    </submittedName>
</protein>
<dbReference type="EnsemblMetazoa" id="tetur26g00120.1">
    <property type="protein sequence ID" value="tetur26g00120.1"/>
    <property type="gene ID" value="tetur26g00120"/>
</dbReference>
<evidence type="ECO:0000313" key="2">
    <source>
        <dbReference type="EnsemblMetazoa" id="tetur26g00120.1"/>
    </source>
</evidence>
<keyword evidence="3" id="KW-1185">Reference proteome</keyword>
<reference evidence="3" key="1">
    <citation type="submission" date="2011-08" db="EMBL/GenBank/DDBJ databases">
        <authorList>
            <person name="Rombauts S."/>
        </authorList>
    </citation>
    <scope>NUCLEOTIDE SEQUENCE</scope>
    <source>
        <strain evidence="3">London</strain>
    </source>
</reference>